<comment type="caution">
    <text evidence="9">The sequence shown here is derived from an EMBL/GenBank/DDBJ whole genome shotgun (WGS) entry which is preliminary data.</text>
</comment>
<dbReference type="Proteomes" id="UP000233293">
    <property type="component" value="Unassembled WGS sequence"/>
</dbReference>
<evidence type="ECO:0000256" key="5">
    <source>
        <dbReference type="PROSITE-ProRule" id="PRU00169"/>
    </source>
</evidence>
<dbReference type="SMART" id="SM00387">
    <property type="entry name" value="HATPase_c"/>
    <property type="match status" value="1"/>
</dbReference>
<dbReference type="EC" id="2.7.13.3" evidence="2"/>
<evidence type="ECO:0000256" key="4">
    <source>
        <dbReference type="ARBA" id="ARBA00023012"/>
    </source>
</evidence>
<evidence type="ECO:0000256" key="3">
    <source>
        <dbReference type="ARBA" id="ARBA00022553"/>
    </source>
</evidence>
<dbReference type="SUPFAM" id="SSF52172">
    <property type="entry name" value="CheY-like"/>
    <property type="match status" value="1"/>
</dbReference>
<gene>
    <name evidence="9" type="ORF">CWS72_14315</name>
</gene>
<dbReference type="SUPFAM" id="SSF47384">
    <property type="entry name" value="Homodimeric domain of signal transducing histidine kinase"/>
    <property type="match status" value="1"/>
</dbReference>
<dbReference type="Pfam" id="PF02518">
    <property type="entry name" value="HATPase_c"/>
    <property type="match status" value="1"/>
</dbReference>
<dbReference type="Gene3D" id="3.30.565.10">
    <property type="entry name" value="Histidine kinase-like ATPase, C-terminal domain"/>
    <property type="match status" value="1"/>
</dbReference>
<feature type="transmembrane region" description="Helical" evidence="6">
    <location>
        <begin position="63"/>
        <end position="83"/>
    </location>
</feature>
<dbReference type="FunFam" id="3.30.565.10:FF:000010">
    <property type="entry name" value="Sensor histidine kinase RcsC"/>
    <property type="match status" value="1"/>
</dbReference>
<evidence type="ECO:0000256" key="1">
    <source>
        <dbReference type="ARBA" id="ARBA00000085"/>
    </source>
</evidence>
<dbReference type="InterPro" id="IPR001789">
    <property type="entry name" value="Sig_transdc_resp-reg_receiver"/>
</dbReference>
<accession>A0A2N3PTY6</accession>
<evidence type="ECO:0000256" key="6">
    <source>
        <dbReference type="SAM" id="Phobius"/>
    </source>
</evidence>
<feature type="domain" description="Response regulatory" evidence="8">
    <location>
        <begin position="473"/>
        <end position="590"/>
    </location>
</feature>
<dbReference type="CDD" id="cd17546">
    <property type="entry name" value="REC_hyHK_CKI1_RcsC-like"/>
    <property type="match status" value="1"/>
</dbReference>
<dbReference type="InterPro" id="IPR003594">
    <property type="entry name" value="HATPase_dom"/>
</dbReference>
<feature type="transmembrane region" description="Helical" evidence="6">
    <location>
        <begin position="95"/>
        <end position="114"/>
    </location>
</feature>
<comment type="catalytic activity">
    <reaction evidence="1">
        <text>ATP + protein L-histidine = ADP + protein N-phospho-L-histidine.</text>
        <dbReference type="EC" id="2.7.13.3"/>
    </reaction>
</comment>
<dbReference type="RefSeq" id="WP_101251306.1">
    <property type="nucleotide sequence ID" value="NZ_PIUM01000016.1"/>
</dbReference>
<dbReference type="PANTHER" id="PTHR45339:SF1">
    <property type="entry name" value="HYBRID SIGNAL TRANSDUCTION HISTIDINE KINASE J"/>
    <property type="match status" value="1"/>
</dbReference>
<dbReference type="InterPro" id="IPR036097">
    <property type="entry name" value="HisK_dim/P_sf"/>
</dbReference>
<dbReference type="PROSITE" id="PS50109">
    <property type="entry name" value="HIS_KIN"/>
    <property type="match status" value="1"/>
</dbReference>
<dbReference type="AlphaFoldDB" id="A0A2N3PTY6"/>
<feature type="modified residue" description="4-aspartylphosphate" evidence="5">
    <location>
        <position position="522"/>
    </location>
</feature>
<dbReference type="EMBL" id="PIUM01000016">
    <property type="protein sequence ID" value="PKU23850.1"/>
    <property type="molecule type" value="Genomic_DNA"/>
</dbReference>
<keyword evidence="6" id="KW-0472">Membrane</keyword>
<evidence type="ECO:0000259" key="7">
    <source>
        <dbReference type="PROSITE" id="PS50109"/>
    </source>
</evidence>
<dbReference type="SMART" id="SM00388">
    <property type="entry name" value="HisKA"/>
    <property type="match status" value="1"/>
</dbReference>
<dbReference type="PROSITE" id="PS50110">
    <property type="entry name" value="RESPONSE_REGULATORY"/>
    <property type="match status" value="1"/>
</dbReference>
<keyword evidence="4" id="KW-0902">Two-component regulatory system</keyword>
<dbReference type="InterPro" id="IPR011006">
    <property type="entry name" value="CheY-like_superfamily"/>
</dbReference>
<dbReference type="PRINTS" id="PR00344">
    <property type="entry name" value="BCTRLSENSOR"/>
</dbReference>
<reference evidence="10" key="1">
    <citation type="submission" date="2017-12" db="EMBL/GenBank/DDBJ databases">
        <title>Draft genome sequence of Telmatospirillum siberiense 26-4b1T, an acidotolerant peatland alphaproteobacterium potentially involved in sulfur cycling.</title>
        <authorList>
            <person name="Hausmann B."/>
            <person name="Pjevac P."/>
            <person name="Schreck K."/>
            <person name="Herbold C.W."/>
            <person name="Daims H."/>
            <person name="Wagner M."/>
            <person name="Pester M."/>
            <person name="Loy A."/>
        </authorList>
    </citation>
    <scope>NUCLEOTIDE SEQUENCE [LARGE SCALE GENOMIC DNA]</scope>
    <source>
        <strain evidence="10">26-4b1</strain>
    </source>
</reference>
<feature type="domain" description="Histidine kinase" evidence="7">
    <location>
        <begin position="233"/>
        <end position="454"/>
    </location>
</feature>
<keyword evidence="9" id="KW-0418">Kinase</keyword>
<evidence type="ECO:0000313" key="9">
    <source>
        <dbReference type="EMBL" id="PKU23850.1"/>
    </source>
</evidence>
<keyword evidence="3 5" id="KW-0597">Phosphoprotein</keyword>
<evidence type="ECO:0000256" key="2">
    <source>
        <dbReference type="ARBA" id="ARBA00012438"/>
    </source>
</evidence>
<name>A0A2N3PTY6_9PROT</name>
<keyword evidence="9" id="KW-0808">Transferase</keyword>
<dbReference type="InterPro" id="IPR036890">
    <property type="entry name" value="HATPase_C_sf"/>
</dbReference>
<dbReference type="SMART" id="SM00448">
    <property type="entry name" value="REC"/>
    <property type="match status" value="1"/>
</dbReference>
<keyword evidence="6" id="KW-0812">Transmembrane</keyword>
<feature type="transmembrane region" description="Helical" evidence="6">
    <location>
        <begin position="37"/>
        <end position="57"/>
    </location>
</feature>
<dbReference type="OrthoDB" id="9801651at2"/>
<dbReference type="CDD" id="cd00082">
    <property type="entry name" value="HisKA"/>
    <property type="match status" value="1"/>
</dbReference>
<evidence type="ECO:0000313" key="10">
    <source>
        <dbReference type="Proteomes" id="UP000233293"/>
    </source>
</evidence>
<dbReference type="InterPro" id="IPR003661">
    <property type="entry name" value="HisK_dim/P_dom"/>
</dbReference>
<evidence type="ECO:0000259" key="8">
    <source>
        <dbReference type="PROSITE" id="PS50110"/>
    </source>
</evidence>
<dbReference type="SUPFAM" id="SSF55874">
    <property type="entry name" value="ATPase domain of HSP90 chaperone/DNA topoisomerase II/histidine kinase"/>
    <property type="match status" value="1"/>
</dbReference>
<dbReference type="Gene3D" id="1.10.287.130">
    <property type="match status" value="1"/>
</dbReference>
<dbReference type="Gene3D" id="3.40.50.2300">
    <property type="match status" value="1"/>
</dbReference>
<dbReference type="InterPro" id="IPR005467">
    <property type="entry name" value="His_kinase_dom"/>
</dbReference>
<feature type="transmembrane region" description="Helical" evidence="6">
    <location>
        <begin position="167"/>
        <end position="188"/>
    </location>
</feature>
<dbReference type="Pfam" id="PF00512">
    <property type="entry name" value="HisKA"/>
    <property type="match status" value="1"/>
</dbReference>
<dbReference type="PANTHER" id="PTHR45339">
    <property type="entry name" value="HYBRID SIGNAL TRANSDUCTION HISTIDINE KINASE J"/>
    <property type="match status" value="1"/>
</dbReference>
<organism evidence="9 10">
    <name type="scientific">Telmatospirillum siberiense</name>
    <dbReference type="NCBI Taxonomy" id="382514"/>
    <lineage>
        <taxon>Bacteria</taxon>
        <taxon>Pseudomonadati</taxon>
        <taxon>Pseudomonadota</taxon>
        <taxon>Alphaproteobacteria</taxon>
        <taxon>Rhodospirillales</taxon>
        <taxon>Rhodospirillaceae</taxon>
        <taxon>Telmatospirillum</taxon>
    </lineage>
</organism>
<sequence>MSTRGPDISWTGEFQDPAAESLYQAKAGLRTAAGARLCILGTTVTCLGFIPLDFLMLQGERQILFFLIDRLFIGVAGLLAMIAMSRARTDRGVTIVTHLHQYVFFLFNAMVFAHPVLNRYGGMMFPMIALSLWMCLPGSFRAVALLTGYAVAISLLCWETLRPVSESLLDISIVVSLTLVTYVVGAIARAQSNRMRHEEYRHIERERQINQTLQEAKEAAEAGARAKASFLAMMSHEIRTPMNGILGMAGLLRGCPLDDEAREYADTIAQSSETLLDVLDSILDFSKLDAERLDLDISDCDLAHLVSGVIDLMTAGARQKGLYLRLVINPDVPSLVRTDPLRIRQVLLNLIGNAIKFTLEGGVSLTLGVVSDTPERKRIRFLVSDTGIGIDDTARQRLFTEFTQADSSISRRFGGTGLGLAICRKLVELMEGTITVESEAGKGSRFIVEIPMAAGEGAFVQPARVTASIRPLKILVAEDDPTNRKLISVLLDRGGHTVEVVPDGAEAVAAIRERSFDLVLMDMRMPVVDGLEACRRIRALPGETGKVPVIALTANALREDEEACRNAGMDDYLAKPFSPARLTAVLLRNVGEGPNGA</sequence>
<dbReference type="Pfam" id="PF00072">
    <property type="entry name" value="Response_reg"/>
    <property type="match status" value="1"/>
</dbReference>
<protein>
    <recommendedName>
        <fullName evidence="2">histidine kinase</fullName>
        <ecNumber evidence="2">2.7.13.3</ecNumber>
    </recommendedName>
</protein>
<dbReference type="CDD" id="cd16922">
    <property type="entry name" value="HATPase_EvgS-ArcB-TorS-like"/>
    <property type="match status" value="1"/>
</dbReference>
<dbReference type="GO" id="GO:0000155">
    <property type="term" value="F:phosphorelay sensor kinase activity"/>
    <property type="evidence" value="ECO:0007669"/>
    <property type="project" value="InterPro"/>
</dbReference>
<dbReference type="InterPro" id="IPR004358">
    <property type="entry name" value="Sig_transdc_His_kin-like_C"/>
</dbReference>
<proteinExistence type="predicted"/>
<keyword evidence="10" id="KW-1185">Reference proteome</keyword>
<keyword evidence="6" id="KW-1133">Transmembrane helix</keyword>